<sequence length="209" mass="23798">MKKLSESKVFAIVVVLFAIVATIVLAKTVFGDAKKIKEETRELTTVSINPVDSVISKDQELRQLIDTVIIYQDRVREVAMQNEFSVDSLSILKEELKKAFMELDRTTYKLRELQKAIKKDTLQEYVVLKTPILLDGDGSSLEFNKVSVKKQRGLLNDYHEVKYNNIMIQVIQTRRFGFSANAGYGGMFGLDDERFHHGPYIGAGVYLKL</sequence>
<evidence type="ECO:0000313" key="1">
    <source>
        <dbReference type="EMBL" id="DAF55103.1"/>
    </source>
</evidence>
<dbReference type="EMBL" id="BK032686">
    <property type="protein sequence ID" value="DAF55103.1"/>
    <property type="molecule type" value="Genomic_DNA"/>
</dbReference>
<protein>
    <submittedName>
        <fullName evidence="1">Uncharacterized protein</fullName>
    </submittedName>
</protein>
<name>A0A8S5SWM9_9CAUD</name>
<reference evidence="1" key="1">
    <citation type="journal article" date="2021" name="Proc. Natl. Acad. Sci. U.S.A.">
        <title>A Catalog of Tens of Thousands of Viruses from Human Metagenomes Reveals Hidden Associations with Chronic Diseases.</title>
        <authorList>
            <person name="Tisza M.J."/>
            <person name="Buck C.B."/>
        </authorList>
    </citation>
    <scope>NUCLEOTIDE SEQUENCE</scope>
    <source>
        <strain evidence="1">CtDOT22</strain>
    </source>
</reference>
<accession>A0A8S5SWM9</accession>
<organism evidence="1">
    <name type="scientific">Siphoviridae sp. ctDOT22</name>
    <dbReference type="NCBI Taxonomy" id="2827812"/>
    <lineage>
        <taxon>Viruses</taxon>
        <taxon>Duplodnaviria</taxon>
        <taxon>Heunggongvirae</taxon>
        <taxon>Uroviricota</taxon>
        <taxon>Caudoviricetes</taxon>
    </lineage>
</organism>
<proteinExistence type="predicted"/>